<dbReference type="RefSeq" id="XP_009166175.1">
    <property type="nucleotide sequence ID" value="XM_009167911.1"/>
</dbReference>
<evidence type="ECO:0000313" key="2">
    <source>
        <dbReference type="Proteomes" id="UP000054324"/>
    </source>
</evidence>
<keyword evidence="2" id="KW-1185">Reference proteome</keyword>
<organism evidence="1 2">
    <name type="scientific">Opisthorchis viverrini</name>
    <name type="common">Southeast Asian liver fluke</name>
    <dbReference type="NCBI Taxonomy" id="6198"/>
    <lineage>
        <taxon>Eukaryota</taxon>
        <taxon>Metazoa</taxon>
        <taxon>Spiralia</taxon>
        <taxon>Lophotrochozoa</taxon>
        <taxon>Platyhelminthes</taxon>
        <taxon>Trematoda</taxon>
        <taxon>Digenea</taxon>
        <taxon>Opisthorchiida</taxon>
        <taxon>Opisthorchiata</taxon>
        <taxon>Opisthorchiidae</taxon>
        <taxon>Opisthorchis</taxon>
    </lineage>
</organism>
<name>A0A075AHK7_OPIVI</name>
<dbReference type="GeneID" id="20317614"/>
<dbReference type="EMBL" id="KL596667">
    <property type="protein sequence ID" value="KER30054.1"/>
    <property type="molecule type" value="Genomic_DNA"/>
</dbReference>
<proteinExistence type="predicted"/>
<accession>A0A075AHK7</accession>
<gene>
    <name evidence="1" type="ORF">T265_03427</name>
</gene>
<protein>
    <submittedName>
        <fullName evidence="1">Uncharacterized protein</fullName>
    </submittedName>
</protein>
<dbReference type="AlphaFoldDB" id="A0A075AHK7"/>
<dbReference type="Proteomes" id="UP000054324">
    <property type="component" value="Unassembled WGS sequence"/>
</dbReference>
<dbReference type="KEGG" id="ovi:T265_03427"/>
<dbReference type="OrthoDB" id="10453769at2759"/>
<sequence length="69" mass="7937">MGERITCNPAESLGFDVSRQLNVLHQADACFSRYDIRHIAIHATECAAPGRLMFQSLRYLKYRDTCIYV</sequence>
<dbReference type="CTD" id="20317614"/>
<evidence type="ECO:0000313" key="1">
    <source>
        <dbReference type="EMBL" id="KER30054.1"/>
    </source>
</evidence>
<reference evidence="1 2" key="1">
    <citation type="submission" date="2013-11" db="EMBL/GenBank/DDBJ databases">
        <title>Opisthorchis viverrini - life in the bile duct.</title>
        <authorList>
            <person name="Young N.D."/>
            <person name="Nagarajan N."/>
            <person name="Lin S.J."/>
            <person name="Korhonen P.K."/>
            <person name="Jex A.R."/>
            <person name="Hall R.S."/>
            <person name="Safavi-Hemami H."/>
            <person name="Kaewkong W."/>
            <person name="Bertrand D."/>
            <person name="Gao S."/>
            <person name="Seet Q."/>
            <person name="Wongkham S."/>
            <person name="Teh B.T."/>
            <person name="Wongkham C."/>
            <person name="Intapan P.M."/>
            <person name="Maleewong W."/>
            <person name="Yang X."/>
            <person name="Hu M."/>
            <person name="Wang Z."/>
            <person name="Hofmann A."/>
            <person name="Sternberg P.W."/>
            <person name="Tan P."/>
            <person name="Wang J."/>
            <person name="Gasser R.B."/>
        </authorList>
    </citation>
    <scope>NUCLEOTIDE SEQUENCE [LARGE SCALE GENOMIC DNA]</scope>
</reference>